<feature type="compositionally biased region" description="Basic residues" evidence="1">
    <location>
        <begin position="1"/>
        <end position="13"/>
    </location>
</feature>
<accession>A0ABD0KJY5</accession>
<reference evidence="2 3" key="1">
    <citation type="journal article" date="2023" name="Sci. Data">
        <title>Genome assembly of the Korean intertidal mud-creeper Batillaria attramentaria.</title>
        <authorList>
            <person name="Patra A.K."/>
            <person name="Ho P.T."/>
            <person name="Jun S."/>
            <person name="Lee S.J."/>
            <person name="Kim Y."/>
            <person name="Won Y.J."/>
        </authorList>
    </citation>
    <scope>NUCLEOTIDE SEQUENCE [LARGE SCALE GENOMIC DNA]</scope>
    <source>
        <strain evidence="2">Wonlab-2016</strain>
    </source>
</reference>
<evidence type="ECO:0000313" key="2">
    <source>
        <dbReference type="EMBL" id="KAK7487469.1"/>
    </source>
</evidence>
<feature type="compositionally biased region" description="Polar residues" evidence="1">
    <location>
        <begin position="77"/>
        <end position="92"/>
    </location>
</feature>
<dbReference type="Proteomes" id="UP001519460">
    <property type="component" value="Unassembled WGS sequence"/>
</dbReference>
<gene>
    <name evidence="2" type="ORF">BaRGS_00021310</name>
</gene>
<evidence type="ECO:0000313" key="3">
    <source>
        <dbReference type="Proteomes" id="UP001519460"/>
    </source>
</evidence>
<feature type="region of interest" description="Disordered" evidence="1">
    <location>
        <begin position="1"/>
        <end position="98"/>
    </location>
</feature>
<organism evidence="2 3">
    <name type="scientific">Batillaria attramentaria</name>
    <dbReference type="NCBI Taxonomy" id="370345"/>
    <lineage>
        <taxon>Eukaryota</taxon>
        <taxon>Metazoa</taxon>
        <taxon>Spiralia</taxon>
        <taxon>Lophotrochozoa</taxon>
        <taxon>Mollusca</taxon>
        <taxon>Gastropoda</taxon>
        <taxon>Caenogastropoda</taxon>
        <taxon>Sorbeoconcha</taxon>
        <taxon>Cerithioidea</taxon>
        <taxon>Batillariidae</taxon>
        <taxon>Batillaria</taxon>
    </lineage>
</organism>
<protein>
    <submittedName>
        <fullName evidence="2">Uncharacterized protein</fullName>
    </submittedName>
</protein>
<name>A0ABD0KJY5_9CAEN</name>
<sequence length="98" mass="11333">MSRKEHQTHRDHRHQGGSEHQTHQRSHVNPEQQMHWLKSSMSPQDITRTRKIGKSALNTSTDPEMRGRPRILEYANPQASRNYLETSLSPGSNPRELG</sequence>
<evidence type="ECO:0000256" key="1">
    <source>
        <dbReference type="SAM" id="MobiDB-lite"/>
    </source>
</evidence>
<comment type="caution">
    <text evidence="2">The sequence shown here is derived from an EMBL/GenBank/DDBJ whole genome shotgun (WGS) entry which is preliminary data.</text>
</comment>
<dbReference type="AlphaFoldDB" id="A0ABD0KJY5"/>
<keyword evidence="3" id="KW-1185">Reference proteome</keyword>
<proteinExistence type="predicted"/>
<dbReference type="EMBL" id="JACVVK020000164">
    <property type="protein sequence ID" value="KAK7487469.1"/>
    <property type="molecule type" value="Genomic_DNA"/>
</dbReference>